<evidence type="ECO:0000256" key="6">
    <source>
        <dbReference type="SAM" id="MobiDB-lite"/>
    </source>
</evidence>
<accession>A0A7S4AB14</accession>
<feature type="region of interest" description="Disordered" evidence="6">
    <location>
        <begin position="993"/>
        <end position="1019"/>
    </location>
</feature>
<evidence type="ECO:0000256" key="8">
    <source>
        <dbReference type="SAM" id="SignalP"/>
    </source>
</evidence>
<feature type="domain" description="Na+/H+ antiporter NhaC-like C-terminal" evidence="9">
    <location>
        <begin position="572"/>
        <end position="719"/>
    </location>
</feature>
<feature type="compositionally biased region" description="Polar residues" evidence="6">
    <location>
        <begin position="1078"/>
        <end position="1091"/>
    </location>
</feature>
<keyword evidence="3 7" id="KW-0812">Transmembrane</keyword>
<proteinExistence type="predicted"/>
<keyword evidence="5 7" id="KW-0472">Membrane</keyword>
<evidence type="ECO:0000256" key="2">
    <source>
        <dbReference type="ARBA" id="ARBA00022475"/>
    </source>
</evidence>
<feature type="transmembrane region" description="Helical" evidence="7">
    <location>
        <begin position="734"/>
        <end position="752"/>
    </location>
</feature>
<keyword evidence="4 7" id="KW-1133">Transmembrane helix</keyword>
<gene>
    <name evidence="10" type="ORF">PAUS00366_LOCUS2128</name>
</gene>
<feature type="transmembrane region" description="Helical" evidence="7">
    <location>
        <begin position="624"/>
        <end position="647"/>
    </location>
</feature>
<protein>
    <recommendedName>
        <fullName evidence="9">Na+/H+ antiporter NhaC-like C-terminal domain-containing protein</fullName>
    </recommendedName>
</protein>
<feature type="signal peptide" evidence="8">
    <location>
        <begin position="1"/>
        <end position="26"/>
    </location>
</feature>
<dbReference type="PANTHER" id="PTHR43478:SF1">
    <property type="entry name" value="NA+_H+ ANTIPORTER NHAC-LIKE C-TERMINAL DOMAIN-CONTAINING PROTEIN"/>
    <property type="match status" value="1"/>
</dbReference>
<feature type="transmembrane region" description="Helical" evidence="7">
    <location>
        <begin position="231"/>
        <end position="249"/>
    </location>
</feature>
<feature type="transmembrane region" description="Helical" evidence="7">
    <location>
        <begin position="586"/>
        <end position="612"/>
    </location>
</feature>
<reference evidence="10" key="1">
    <citation type="submission" date="2021-01" db="EMBL/GenBank/DDBJ databases">
        <authorList>
            <person name="Corre E."/>
            <person name="Pelletier E."/>
            <person name="Niang G."/>
            <person name="Scheremetjew M."/>
            <person name="Finn R."/>
            <person name="Kale V."/>
            <person name="Holt S."/>
            <person name="Cochrane G."/>
            <person name="Meng A."/>
            <person name="Brown T."/>
            <person name="Cohen L."/>
        </authorList>
    </citation>
    <scope>NUCLEOTIDE SEQUENCE</scope>
    <source>
        <strain evidence="10">10249 10 AB</strain>
    </source>
</reference>
<evidence type="ECO:0000259" key="9">
    <source>
        <dbReference type="Pfam" id="PF03553"/>
    </source>
</evidence>
<evidence type="ECO:0000256" key="7">
    <source>
        <dbReference type="SAM" id="Phobius"/>
    </source>
</evidence>
<name>A0A7S4AB14_9STRA</name>
<feature type="chain" id="PRO_5030857070" description="Na+/H+ antiporter NhaC-like C-terminal domain-containing protein" evidence="8">
    <location>
        <begin position="27"/>
        <end position="1091"/>
    </location>
</feature>
<dbReference type="InterPro" id="IPR018461">
    <property type="entry name" value="Na/H_Antiport_NhaC-like_C"/>
</dbReference>
<dbReference type="GO" id="GO:0005886">
    <property type="term" value="C:plasma membrane"/>
    <property type="evidence" value="ECO:0007669"/>
    <property type="project" value="UniProtKB-SubCell"/>
</dbReference>
<dbReference type="Pfam" id="PF03553">
    <property type="entry name" value="Na_H_antiporter"/>
    <property type="match status" value="1"/>
</dbReference>
<evidence type="ECO:0000256" key="4">
    <source>
        <dbReference type="ARBA" id="ARBA00022989"/>
    </source>
</evidence>
<evidence type="ECO:0000256" key="1">
    <source>
        <dbReference type="ARBA" id="ARBA00004651"/>
    </source>
</evidence>
<dbReference type="AlphaFoldDB" id="A0A7S4AB14"/>
<keyword evidence="8" id="KW-0732">Signal</keyword>
<evidence type="ECO:0000256" key="5">
    <source>
        <dbReference type="ARBA" id="ARBA00023136"/>
    </source>
</evidence>
<feature type="transmembrane region" description="Helical" evidence="7">
    <location>
        <begin position="710"/>
        <end position="728"/>
    </location>
</feature>
<feature type="transmembrane region" description="Helical" evidence="7">
    <location>
        <begin position="369"/>
        <end position="386"/>
    </location>
</feature>
<feature type="transmembrane region" description="Helical" evidence="7">
    <location>
        <begin position="451"/>
        <end position="471"/>
    </location>
</feature>
<keyword evidence="2" id="KW-1003">Cell membrane</keyword>
<dbReference type="PANTHER" id="PTHR43478">
    <property type="entry name" value="NA+/H+ ANTIPORTER-RELATED"/>
    <property type="match status" value="1"/>
</dbReference>
<feature type="region of interest" description="Disordered" evidence="6">
    <location>
        <begin position="1064"/>
        <end position="1091"/>
    </location>
</feature>
<comment type="subcellular location">
    <subcellularLocation>
        <location evidence="1">Cell membrane</location>
        <topology evidence="1">Multi-pass membrane protein</topology>
    </subcellularLocation>
</comment>
<evidence type="ECO:0000313" key="10">
    <source>
        <dbReference type="EMBL" id="CAE0709408.1"/>
    </source>
</evidence>
<feature type="transmembrane region" description="Helical" evidence="7">
    <location>
        <begin position="270"/>
        <end position="293"/>
    </location>
</feature>
<organism evidence="10">
    <name type="scientific">Pseudo-nitzschia australis</name>
    <dbReference type="NCBI Taxonomy" id="44445"/>
    <lineage>
        <taxon>Eukaryota</taxon>
        <taxon>Sar</taxon>
        <taxon>Stramenopiles</taxon>
        <taxon>Ochrophyta</taxon>
        <taxon>Bacillariophyta</taxon>
        <taxon>Bacillariophyceae</taxon>
        <taxon>Bacillariophycidae</taxon>
        <taxon>Bacillariales</taxon>
        <taxon>Bacillariaceae</taxon>
        <taxon>Pseudo-nitzschia</taxon>
    </lineage>
</organism>
<dbReference type="EMBL" id="HBIX01002815">
    <property type="protein sequence ID" value="CAE0709408.1"/>
    <property type="molecule type" value="Transcribed_RNA"/>
</dbReference>
<feature type="transmembrane region" description="Helical" evidence="7">
    <location>
        <begin position="422"/>
        <end position="439"/>
    </location>
</feature>
<feature type="transmembrane region" description="Helical" evidence="7">
    <location>
        <begin position="171"/>
        <end position="187"/>
    </location>
</feature>
<evidence type="ECO:0000256" key="3">
    <source>
        <dbReference type="ARBA" id="ARBA00022692"/>
    </source>
</evidence>
<feature type="transmembrane region" description="Helical" evidence="7">
    <location>
        <begin position="192"/>
        <end position="211"/>
    </location>
</feature>
<sequence length="1091" mass="119523">MLCRRFIDAVKIFGILSIFWVNDVEGALSAPNESPLSLRLIDVETNISPVPVLFLNKKASIVVEGLEWFDKNQGIERKNETSEEPVTETVGSSILIYSTYINERQVTNGTLEVSEISNKKSMVYFPSSIDVGVIEVDDYGANSIRVVVHHVSNDDVIESSVTLDVRSCRQVTASIPILLAFGLFLIFKVHMIYSLFLAIFIGSCIVEGSIINGFKAVFDTYLLKAATDSDHVSTILFLTGVSALVAMINRSGGTSAVIKSLKRHSSKTRVAQFVIFTTGLIIFFDPYVSLMLVGNVLGSVVKGFPLSSEKMSFLIDTTAVPVASIFPKSTWLNFSADLFGREMETLMQLGYEEFNDASGYSLVLSSVKYQFYPILVLALAVLQILTGREMGPILNAENKARLGYNTSDQNDEGLSTVKERSWNWYIPVVTLNIFLWIAFSEVDIDNTGSLGTIWLSSTVATIIITQIILIFQKRDGKIPFFDDYFDRYTRDERDTIAYLTDTFPSASGSVSIPYNFSSKSEYTNDDYMKTVDDDHQKILQMNTEEEANGAEEKTYFDCLKEPSLLNLQDGIECLVRGTTNAMPLNISLVFTWATGSVYQALGIDRVIISWILSDGISSEILPVTVFFSSFLLSMIIGSSWCTVSILIQTTLIPLADSLGGDSKGLCLILASILSGAAAGDHIGPFSESTILSALVSGIEIRQHFLTQAPYALFVLVTSLLVGTLPVSYGSYTAFVGYIVGVAILIIFVIFVCRQVKRYQSSNERLARGEPITQIVHPMIATQVERTEEKSVMSLDPEYDLSDKENQQQQPKIDDCSVISSTQEGTEVVEMGNGIPSIQIRTKSKNFLSYRSKLEKIDDEESDPIKGLMDDDILPQNFRSELQKARLGQRLPSVNEQIDPAKENKKRLIEATIKKAELDGNVFSDSLRNFLRTAQMNLGNMLEDPQSMEISASGSGESSGDDSLDNLMMNIAANGWRSSINNLLGDGAETVTSGGGYTTDGGSSMMESDDSATAGSSSLGGHGQSTYYSGNGDVTSCASSTTGPSTYSTSTSGLLNPLEFGKSRQSLHGWTDNEDFSTNDDGNATDYTKASF</sequence>